<organism evidence="1 2">
    <name type="scientific">Tropicimonas isoalkanivorans</name>
    <dbReference type="NCBI Taxonomy" id="441112"/>
    <lineage>
        <taxon>Bacteria</taxon>
        <taxon>Pseudomonadati</taxon>
        <taxon>Pseudomonadota</taxon>
        <taxon>Alphaproteobacteria</taxon>
        <taxon>Rhodobacterales</taxon>
        <taxon>Roseobacteraceae</taxon>
        <taxon>Tropicimonas</taxon>
    </lineage>
</organism>
<sequence length="52" mass="6167">MKFAFIRAHRVEFGIRGMCRVLRGHFFGFYAWLKDPLSHRAQEDAGQTELIR</sequence>
<reference evidence="1 2" key="1">
    <citation type="submission" date="2016-10" db="EMBL/GenBank/DDBJ databases">
        <authorList>
            <person name="de Groot N.N."/>
        </authorList>
    </citation>
    <scope>NUCLEOTIDE SEQUENCE [LARGE SCALE GENOMIC DNA]</scope>
    <source>
        <strain evidence="1 2">DSM 19548</strain>
    </source>
</reference>
<proteinExistence type="predicted"/>
<evidence type="ECO:0000313" key="1">
    <source>
        <dbReference type="EMBL" id="SFC26539.1"/>
    </source>
</evidence>
<dbReference type="Proteomes" id="UP000198728">
    <property type="component" value="Unassembled WGS sequence"/>
</dbReference>
<accession>A0A1I1HQX5</accession>
<dbReference type="RefSeq" id="WP_177208287.1">
    <property type="nucleotide sequence ID" value="NZ_FOLG01000003.1"/>
</dbReference>
<protein>
    <submittedName>
        <fullName evidence="1">Putative transposase</fullName>
    </submittedName>
</protein>
<dbReference type="AlphaFoldDB" id="A0A1I1HQX5"/>
<name>A0A1I1HQX5_9RHOB</name>
<keyword evidence="2" id="KW-1185">Reference proteome</keyword>
<evidence type="ECO:0000313" key="2">
    <source>
        <dbReference type="Proteomes" id="UP000198728"/>
    </source>
</evidence>
<gene>
    <name evidence="1" type="ORF">SAMN04488094_103258</name>
</gene>
<dbReference type="EMBL" id="FOLG01000003">
    <property type="protein sequence ID" value="SFC26539.1"/>
    <property type="molecule type" value="Genomic_DNA"/>
</dbReference>